<feature type="transmembrane region" description="Helical" evidence="5">
    <location>
        <begin position="260"/>
        <end position="280"/>
    </location>
</feature>
<evidence type="ECO:0000313" key="7">
    <source>
        <dbReference type="Proteomes" id="UP000198623"/>
    </source>
</evidence>
<feature type="transmembrane region" description="Helical" evidence="5">
    <location>
        <begin position="233"/>
        <end position="254"/>
    </location>
</feature>
<feature type="transmembrane region" description="Helical" evidence="5">
    <location>
        <begin position="140"/>
        <end position="158"/>
    </location>
</feature>
<dbReference type="OrthoDB" id="9806785at2"/>
<feature type="transmembrane region" description="Helical" evidence="5">
    <location>
        <begin position="6"/>
        <end position="28"/>
    </location>
</feature>
<dbReference type="InterPro" id="IPR002657">
    <property type="entry name" value="BilAc:Na_symport/Acr3"/>
</dbReference>
<feature type="transmembrane region" description="Helical" evidence="5">
    <location>
        <begin position="170"/>
        <end position="190"/>
    </location>
</feature>
<dbReference type="InterPro" id="IPR038770">
    <property type="entry name" value="Na+/solute_symporter_sf"/>
</dbReference>
<dbReference type="RefSeq" id="WP_090726383.1">
    <property type="nucleotide sequence ID" value="NZ_FOOU01000004.1"/>
</dbReference>
<feature type="transmembrane region" description="Helical" evidence="5">
    <location>
        <begin position="100"/>
        <end position="120"/>
    </location>
</feature>
<sequence>MESTGYIQIILPLALFLIMLGIGLSLSVNDFLVLKAQPRAVVVGSLMQLVGLPIVGYAVVTLMNLPPVYAVGLMILTFAPGGATSNMISYLCKADTALSVSLTVVASVLTPFTLPLLSYWALTHWLSAVSPMPFPVVQTMLKLLAIALVPVLLGMWMHKKMPRIASKLQPLIKWSSLLFMLVVVTGIVVANKDKLSPMLMQVGPAVMLLSITAMLAGAWVAKRCSFSSQQCMTVAIETGIQNAGLALVITGAVLHNPEMSGVVLLYGVLMQIPALVLIAYRHWSWRQAAVVLES</sequence>
<evidence type="ECO:0000256" key="4">
    <source>
        <dbReference type="ARBA" id="ARBA00023136"/>
    </source>
</evidence>
<organism evidence="6 7">
    <name type="scientific">Neptunomonas qingdaonensis</name>
    <dbReference type="NCBI Taxonomy" id="1045558"/>
    <lineage>
        <taxon>Bacteria</taxon>
        <taxon>Pseudomonadati</taxon>
        <taxon>Pseudomonadota</taxon>
        <taxon>Gammaproteobacteria</taxon>
        <taxon>Oceanospirillales</taxon>
        <taxon>Oceanospirillaceae</taxon>
        <taxon>Neptunomonas</taxon>
    </lineage>
</organism>
<dbReference type="InterPro" id="IPR004710">
    <property type="entry name" value="Bilac:Na_transpt"/>
</dbReference>
<evidence type="ECO:0000256" key="3">
    <source>
        <dbReference type="ARBA" id="ARBA00022989"/>
    </source>
</evidence>
<dbReference type="GO" id="GO:0016020">
    <property type="term" value="C:membrane"/>
    <property type="evidence" value="ECO:0007669"/>
    <property type="project" value="UniProtKB-SubCell"/>
</dbReference>
<keyword evidence="2 5" id="KW-0812">Transmembrane</keyword>
<dbReference type="AlphaFoldDB" id="A0A1I2PW48"/>
<dbReference type="PANTHER" id="PTHR10361:SF24">
    <property type="entry name" value="P3 PROTEIN"/>
    <property type="match status" value="1"/>
</dbReference>
<evidence type="ECO:0000256" key="1">
    <source>
        <dbReference type="ARBA" id="ARBA00004141"/>
    </source>
</evidence>
<protein>
    <submittedName>
        <fullName evidence="6">Bile acid:Na+ symporter, BASS family</fullName>
    </submittedName>
</protein>
<keyword evidence="3 5" id="KW-1133">Transmembrane helix</keyword>
<evidence type="ECO:0000256" key="5">
    <source>
        <dbReference type="SAM" id="Phobius"/>
    </source>
</evidence>
<dbReference type="PANTHER" id="PTHR10361">
    <property type="entry name" value="SODIUM-BILE ACID COTRANSPORTER"/>
    <property type="match status" value="1"/>
</dbReference>
<accession>A0A1I2PW48</accession>
<reference evidence="7" key="1">
    <citation type="submission" date="2016-10" db="EMBL/GenBank/DDBJ databases">
        <authorList>
            <person name="Varghese N."/>
            <person name="Submissions S."/>
        </authorList>
    </citation>
    <scope>NUCLEOTIDE SEQUENCE [LARGE SCALE GENOMIC DNA]</scope>
    <source>
        <strain evidence="7">CGMCC 1.10971</strain>
    </source>
</reference>
<name>A0A1I2PW48_9GAMM</name>
<dbReference type="Gene3D" id="1.20.1530.20">
    <property type="match status" value="1"/>
</dbReference>
<dbReference type="Pfam" id="PF01758">
    <property type="entry name" value="SBF"/>
    <property type="match status" value="1"/>
</dbReference>
<gene>
    <name evidence="6" type="ORF">SAMN05216175_104112</name>
</gene>
<keyword evidence="4 5" id="KW-0472">Membrane</keyword>
<feature type="transmembrane region" description="Helical" evidence="5">
    <location>
        <begin position="68"/>
        <end position="88"/>
    </location>
</feature>
<evidence type="ECO:0000313" key="6">
    <source>
        <dbReference type="EMBL" id="SFG20505.1"/>
    </source>
</evidence>
<keyword evidence="7" id="KW-1185">Reference proteome</keyword>
<proteinExistence type="predicted"/>
<feature type="transmembrane region" description="Helical" evidence="5">
    <location>
        <begin position="40"/>
        <end position="62"/>
    </location>
</feature>
<comment type="subcellular location">
    <subcellularLocation>
        <location evidence="1">Membrane</location>
        <topology evidence="1">Multi-pass membrane protein</topology>
    </subcellularLocation>
</comment>
<dbReference type="EMBL" id="FOOU01000004">
    <property type="protein sequence ID" value="SFG20505.1"/>
    <property type="molecule type" value="Genomic_DNA"/>
</dbReference>
<evidence type="ECO:0000256" key="2">
    <source>
        <dbReference type="ARBA" id="ARBA00022692"/>
    </source>
</evidence>
<dbReference type="Proteomes" id="UP000198623">
    <property type="component" value="Unassembled WGS sequence"/>
</dbReference>
<feature type="transmembrane region" description="Helical" evidence="5">
    <location>
        <begin position="202"/>
        <end position="221"/>
    </location>
</feature>